<feature type="chain" id="PRO_5007582396" evidence="2">
    <location>
        <begin position="21"/>
        <end position="169"/>
    </location>
</feature>
<name>A0A151IZW5_9HYME</name>
<gene>
    <name evidence="3" type="ORF">ALC57_13146</name>
</gene>
<evidence type="ECO:0000313" key="4">
    <source>
        <dbReference type="Proteomes" id="UP000078492"/>
    </source>
</evidence>
<proteinExistence type="predicted"/>
<sequence length="169" mass="19171">MNRKVLAILALVRCIDSLVGYDCERTDPNGTLISLLDVKDCSPPQEKISQRETYIKLLLRSRVTNVDVLACRVEIENVYDKLQIAILTTYGDPNNLAYALTQQSGYYAHIQGEARLIHSIPVPVQRPTGTLSHNTTPVAKTMTPPNRRKDRTVRYTWRINGLQTSFRET</sequence>
<protein>
    <submittedName>
        <fullName evidence="3">Uncharacterized protein</fullName>
    </submittedName>
</protein>
<keyword evidence="4" id="KW-1185">Reference proteome</keyword>
<accession>A0A151IZW5</accession>
<reference evidence="3 4" key="1">
    <citation type="submission" date="2015-09" db="EMBL/GenBank/DDBJ databases">
        <title>Trachymyrmex cornetzi WGS genome.</title>
        <authorList>
            <person name="Nygaard S."/>
            <person name="Hu H."/>
            <person name="Boomsma J."/>
            <person name="Zhang G."/>
        </authorList>
    </citation>
    <scope>NUCLEOTIDE SEQUENCE [LARGE SCALE GENOMIC DNA]</scope>
    <source>
        <strain evidence="3">Tcor2-1</strain>
        <tissue evidence="3">Whole body</tissue>
    </source>
</reference>
<feature type="signal peptide" evidence="2">
    <location>
        <begin position="1"/>
        <end position="20"/>
    </location>
</feature>
<feature type="compositionally biased region" description="Polar residues" evidence="1">
    <location>
        <begin position="127"/>
        <end position="138"/>
    </location>
</feature>
<dbReference type="AlphaFoldDB" id="A0A151IZW5"/>
<keyword evidence="2" id="KW-0732">Signal</keyword>
<evidence type="ECO:0000256" key="2">
    <source>
        <dbReference type="SAM" id="SignalP"/>
    </source>
</evidence>
<organism evidence="3 4">
    <name type="scientific">Trachymyrmex cornetzi</name>
    <dbReference type="NCBI Taxonomy" id="471704"/>
    <lineage>
        <taxon>Eukaryota</taxon>
        <taxon>Metazoa</taxon>
        <taxon>Ecdysozoa</taxon>
        <taxon>Arthropoda</taxon>
        <taxon>Hexapoda</taxon>
        <taxon>Insecta</taxon>
        <taxon>Pterygota</taxon>
        <taxon>Neoptera</taxon>
        <taxon>Endopterygota</taxon>
        <taxon>Hymenoptera</taxon>
        <taxon>Apocrita</taxon>
        <taxon>Aculeata</taxon>
        <taxon>Formicoidea</taxon>
        <taxon>Formicidae</taxon>
        <taxon>Myrmicinae</taxon>
        <taxon>Trachymyrmex</taxon>
    </lineage>
</organism>
<feature type="region of interest" description="Disordered" evidence="1">
    <location>
        <begin position="127"/>
        <end position="147"/>
    </location>
</feature>
<evidence type="ECO:0000256" key="1">
    <source>
        <dbReference type="SAM" id="MobiDB-lite"/>
    </source>
</evidence>
<dbReference type="Proteomes" id="UP000078492">
    <property type="component" value="Unassembled WGS sequence"/>
</dbReference>
<dbReference type="EMBL" id="KQ980665">
    <property type="protein sequence ID" value="KYN14639.1"/>
    <property type="molecule type" value="Genomic_DNA"/>
</dbReference>
<dbReference type="Pfam" id="PF24664">
    <property type="entry name" value="Monjiviricetes_fusion"/>
    <property type="match status" value="1"/>
</dbReference>
<evidence type="ECO:0000313" key="3">
    <source>
        <dbReference type="EMBL" id="KYN14639.1"/>
    </source>
</evidence>